<accession>A0A0N0WDA3</accession>
<dbReference type="Proteomes" id="UP000271631">
    <property type="component" value="Unassembled WGS sequence"/>
</dbReference>
<dbReference type="AlphaFoldDB" id="A0A0N0WDA3"/>
<evidence type="ECO:0000313" key="2">
    <source>
        <dbReference type="Proteomes" id="UP000271631"/>
    </source>
</evidence>
<reference evidence="1 2" key="1">
    <citation type="submission" date="2018-08" db="EMBL/GenBank/DDBJ databases">
        <title>Recombination of ecologically and evolutionarily significant loci maintains genetic cohesion in the Pseudomonas syringae species complex.</title>
        <authorList>
            <person name="Dillon M."/>
            <person name="Thakur S."/>
            <person name="Almeida R.N.D."/>
            <person name="Weir B.S."/>
            <person name="Guttman D.S."/>
        </authorList>
    </citation>
    <scope>NUCLEOTIDE SEQUENCE [LARGE SCALE GENOMIC DNA]</scope>
    <source>
        <strain evidence="1 2">ICMP 11281</strain>
    </source>
</reference>
<evidence type="ECO:0000313" key="1">
    <source>
        <dbReference type="EMBL" id="RMV44462.1"/>
    </source>
</evidence>
<dbReference type="EMBL" id="RBUQ01000004">
    <property type="protein sequence ID" value="RMV44462.1"/>
    <property type="molecule type" value="Genomic_DNA"/>
</dbReference>
<gene>
    <name evidence="1" type="ORF">ALP13_02735</name>
</gene>
<proteinExistence type="predicted"/>
<sequence>MAYVQNPEDKRNKRRQVSFNQTLDKILSRAACRARTQHATFLLEIIEWGVENGAIESLLKDEKKSSAA</sequence>
<organism evidence="1 2">
    <name type="scientific">Pseudomonas syringae pv. maculicola</name>
    <dbReference type="NCBI Taxonomy" id="59511"/>
    <lineage>
        <taxon>Bacteria</taxon>
        <taxon>Pseudomonadati</taxon>
        <taxon>Pseudomonadota</taxon>
        <taxon>Gammaproteobacteria</taxon>
        <taxon>Pseudomonadales</taxon>
        <taxon>Pseudomonadaceae</taxon>
        <taxon>Pseudomonas</taxon>
    </lineage>
</organism>
<name>A0A0N0WDA3_PSEYM</name>
<dbReference type="GeneID" id="64466342"/>
<protein>
    <submittedName>
        <fullName evidence="1">Uncharacterized protein</fullName>
    </submittedName>
</protein>
<dbReference type="RefSeq" id="WP_005741067.1">
    <property type="nucleotide sequence ID" value="NZ_LGLD01000004.1"/>
</dbReference>
<comment type="caution">
    <text evidence="1">The sequence shown here is derived from an EMBL/GenBank/DDBJ whole genome shotgun (WGS) entry which is preliminary data.</text>
</comment>